<name>A0A1G2MPF3_9BACT</name>
<comment type="caution">
    <text evidence="2">The sequence shown here is derived from an EMBL/GenBank/DDBJ whole genome shotgun (WGS) entry which is preliminary data.</text>
</comment>
<evidence type="ECO:0000256" key="1">
    <source>
        <dbReference type="SAM" id="Phobius"/>
    </source>
</evidence>
<feature type="transmembrane region" description="Helical" evidence="1">
    <location>
        <begin position="32"/>
        <end position="51"/>
    </location>
</feature>
<protein>
    <submittedName>
        <fullName evidence="2">Uncharacterized protein</fullName>
    </submittedName>
</protein>
<feature type="transmembrane region" description="Helical" evidence="1">
    <location>
        <begin position="58"/>
        <end position="74"/>
    </location>
</feature>
<evidence type="ECO:0000313" key="3">
    <source>
        <dbReference type="Proteomes" id="UP000177943"/>
    </source>
</evidence>
<keyword evidence="1" id="KW-1133">Transmembrane helix</keyword>
<proteinExistence type="predicted"/>
<gene>
    <name evidence="2" type="ORF">A3D56_01590</name>
</gene>
<keyword evidence="1" id="KW-0812">Transmembrane</keyword>
<dbReference type="AlphaFoldDB" id="A0A1G2MPF3"/>
<dbReference type="EMBL" id="MHRP01000044">
    <property type="protein sequence ID" value="OHA25777.1"/>
    <property type="molecule type" value="Genomic_DNA"/>
</dbReference>
<accession>A0A1G2MPF3</accession>
<feature type="transmembrane region" description="Helical" evidence="1">
    <location>
        <begin position="111"/>
        <end position="131"/>
    </location>
</feature>
<dbReference type="Proteomes" id="UP000177943">
    <property type="component" value="Unassembled WGS sequence"/>
</dbReference>
<reference evidence="2 3" key="1">
    <citation type="journal article" date="2016" name="Nat. Commun.">
        <title>Thousands of microbial genomes shed light on interconnected biogeochemical processes in an aquifer system.</title>
        <authorList>
            <person name="Anantharaman K."/>
            <person name="Brown C.T."/>
            <person name="Hug L.A."/>
            <person name="Sharon I."/>
            <person name="Castelle C.J."/>
            <person name="Probst A.J."/>
            <person name="Thomas B.C."/>
            <person name="Singh A."/>
            <person name="Wilkins M.J."/>
            <person name="Karaoz U."/>
            <person name="Brodie E.L."/>
            <person name="Williams K.H."/>
            <person name="Hubbard S.S."/>
            <person name="Banfield J.F."/>
        </authorList>
    </citation>
    <scope>NUCLEOTIDE SEQUENCE [LARGE SCALE GENOMIC DNA]</scope>
</reference>
<keyword evidence="1" id="KW-0472">Membrane</keyword>
<feature type="transmembrane region" description="Helical" evidence="1">
    <location>
        <begin position="7"/>
        <end position="26"/>
    </location>
</feature>
<sequence length="147" mass="16314">MKNFDFLITSFGVLLLFIVLKIMILGDLSLTLGFLIIGTLYLLFGLGILPLGKKVKVVLVWFFLPFLAVGGMYLNELLETNSITVSKPTFWYTDGGVCSTTIRAKCDIVDAILFMILAFVSFVVGLAKLFVTPKKRHGETVNVESLR</sequence>
<organism evidence="2 3">
    <name type="scientific">Candidatus Taylorbacteria bacterium RIFCSPHIGHO2_02_FULL_45_35</name>
    <dbReference type="NCBI Taxonomy" id="1802311"/>
    <lineage>
        <taxon>Bacteria</taxon>
        <taxon>Candidatus Tayloriibacteriota</taxon>
    </lineage>
</organism>
<evidence type="ECO:0000313" key="2">
    <source>
        <dbReference type="EMBL" id="OHA25777.1"/>
    </source>
</evidence>